<dbReference type="Gene3D" id="3.40.50.1820">
    <property type="entry name" value="alpha/beta hydrolase"/>
    <property type="match status" value="2"/>
</dbReference>
<evidence type="ECO:0000256" key="3">
    <source>
        <dbReference type="ARBA" id="ARBA00022801"/>
    </source>
</evidence>
<dbReference type="InterPro" id="IPR002018">
    <property type="entry name" value="CarbesteraseB"/>
</dbReference>
<reference evidence="6 7" key="1">
    <citation type="journal article" date="2014" name="Curr. Biol.">
        <title>The genome of the clonal raider ant Cerapachys biroi.</title>
        <authorList>
            <person name="Oxley P.R."/>
            <person name="Ji L."/>
            <person name="Fetter-Pruneda I."/>
            <person name="McKenzie S.K."/>
            <person name="Li C."/>
            <person name="Hu H."/>
            <person name="Zhang G."/>
            <person name="Kronauer D.J."/>
        </authorList>
    </citation>
    <scope>NUCLEOTIDE SEQUENCE [LARGE SCALE GENOMIC DNA]</scope>
</reference>
<dbReference type="InterPro" id="IPR029058">
    <property type="entry name" value="AB_hydrolase_fold"/>
</dbReference>
<dbReference type="Proteomes" id="UP000053097">
    <property type="component" value="Unassembled WGS sequence"/>
</dbReference>
<organism evidence="6 7">
    <name type="scientific">Ooceraea biroi</name>
    <name type="common">Clonal raider ant</name>
    <name type="synonym">Cerapachys biroi</name>
    <dbReference type="NCBI Taxonomy" id="2015173"/>
    <lineage>
        <taxon>Eukaryota</taxon>
        <taxon>Metazoa</taxon>
        <taxon>Ecdysozoa</taxon>
        <taxon>Arthropoda</taxon>
        <taxon>Hexapoda</taxon>
        <taxon>Insecta</taxon>
        <taxon>Pterygota</taxon>
        <taxon>Neoptera</taxon>
        <taxon>Endopterygota</taxon>
        <taxon>Hymenoptera</taxon>
        <taxon>Apocrita</taxon>
        <taxon>Aculeata</taxon>
        <taxon>Formicoidea</taxon>
        <taxon>Formicidae</taxon>
        <taxon>Dorylinae</taxon>
        <taxon>Ooceraea</taxon>
    </lineage>
</organism>
<keyword evidence="4" id="KW-0325">Glycoprotein</keyword>
<evidence type="ECO:0000313" key="6">
    <source>
        <dbReference type="EMBL" id="EZA52381.1"/>
    </source>
</evidence>
<evidence type="ECO:0000313" key="7">
    <source>
        <dbReference type="Proteomes" id="UP000053097"/>
    </source>
</evidence>
<sequence>MVWIHGGSYLFRSGSDIIQRPDYLLAKEIIVVSINYRLGAFGLFHKAILQSGVSTCHWVIKETQQEVISFKLASLLGNDSKDPEEIVEFLRTIPADEIVKAQHQILTLEGYMNPHFLPMIDNDVKRPLFPHPIHQLVNDDNDIPIIVDYTSHECLLFLTDSSENHLNMIYEYELPNHVRRVGNLQDPVKISQLTERVKQWYFNGKPCTENSVPSIIQCMSDFYMNIPTTEFVNSRRKKKGAVTYFYKFSYIGDQTTTKHIMMDDKVPMTDNCIMCKILSYVKFQLFASLYKVNDPQPPAIGTRDRKVVEALTSMWTNFVKSGNPTPASDQNVTATWLPATADALNYLEINDALQCARITDYTNIFQESD</sequence>
<keyword evidence="3" id="KW-0378">Hydrolase</keyword>
<dbReference type="PANTHER" id="PTHR43142:SF1">
    <property type="entry name" value="CARBOXYLIC ESTER HYDROLASE"/>
    <property type="match status" value="1"/>
</dbReference>
<evidence type="ECO:0000256" key="1">
    <source>
        <dbReference type="ARBA" id="ARBA00005964"/>
    </source>
</evidence>
<dbReference type="GO" id="GO:0052689">
    <property type="term" value="F:carboxylic ester hydrolase activity"/>
    <property type="evidence" value="ECO:0007669"/>
    <property type="project" value="UniProtKB-KW"/>
</dbReference>
<keyword evidence="7" id="KW-1185">Reference proteome</keyword>
<dbReference type="SUPFAM" id="SSF53474">
    <property type="entry name" value="alpha/beta-Hydrolases"/>
    <property type="match status" value="1"/>
</dbReference>
<feature type="domain" description="Carboxylesterase type B" evidence="5">
    <location>
        <begin position="42"/>
        <end position="354"/>
    </location>
</feature>
<evidence type="ECO:0000256" key="2">
    <source>
        <dbReference type="ARBA" id="ARBA00022487"/>
    </source>
</evidence>
<dbReference type="PANTHER" id="PTHR43142">
    <property type="entry name" value="CARBOXYLIC ESTER HYDROLASE"/>
    <property type="match status" value="1"/>
</dbReference>
<dbReference type="EMBL" id="KK107346">
    <property type="protein sequence ID" value="EZA52381.1"/>
    <property type="molecule type" value="Genomic_DNA"/>
</dbReference>
<dbReference type="AlphaFoldDB" id="A0A026W9N3"/>
<keyword evidence="2" id="KW-0719">Serine esterase</keyword>
<evidence type="ECO:0000259" key="5">
    <source>
        <dbReference type="Pfam" id="PF00135"/>
    </source>
</evidence>
<dbReference type="OMA" id="CARITDY"/>
<evidence type="ECO:0000256" key="4">
    <source>
        <dbReference type="ARBA" id="ARBA00023180"/>
    </source>
</evidence>
<dbReference type="Pfam" id="PF00135">
    <property type="entry name" value="COesterase"/>
    <property type="match status" value="1"/>
</dbReference>
<proteinExistence type="inferred from homology"/>
<comment type="similarity">
    <text evidence="1">Belongs to the type-B carboxylesterase/lipase family.</text>
</comment>
<protein>
    <submittedName>
        <fullName evidence="6">Esterase E4</fullName>
    </submittedName>
</protein>
<dbReference type="OrthoDB" id="19653at2759"/>
<gene>
    <name evidence="6" type="ORF">X777_08779</name>
</gene>
<accession>A0A026W9N3</accession>
<name>A0A026W9N3_OOCBI</name>